<accession>A0A1H0LEB0</accession>
<protein>
    <submittedName>
        <fullName evidence="1">Uncharacterized protein</fullName>
    </submittedName>
</protein>
<proteinExistence type="predicted"/>
<dbReference type="AlphaFoldDB" id="A0A1H0LEB0"/>
<organism evidence="1 2">
    <name type="scientific">Microbacterium testaceum (strain StLB037)</name>
    <dbReference type="NCBI Taxonomy" id="979556"/>
    <lineage>
        <taxon>Bacteria</taxon>
        <taxon>Bacillati</taxon>
        <taxon>Actinomycetota</taxon>
        <taxon>Actinomycetes</taxon>
        <taxon>Micrococcales</taxon>
        <taxon>Microbacteriaceae</taxon>
        <taxon>Microbacterium</taxon>
    </lineage>
</organism>
<dbReference type="Proteomes" id="UP000186456">
    <property type="component" value="Unassembled WGS sequence"/>
</dbReference>
<gene>
    <name evidence="1" type="ORF">SAMN04487788_0509</name>
</gene>
<reference evidence="1 2" key="1">
    <citation type="submission" date="2016-10" db="EMBL/GenBank/DDBJ databases">
        <authorList>
            <person name="de Groot N.N."/>
        </authorList>
    </citation>
    <scope>NUCLEOTIDE SEQUENCE [LARGE SCALE GENOMIC DNA]</scope>
    <source>
        <strain evidence="1 2">StLB037</strain>
    </source>
</reference>
<sequence>MQNENTPHEGLADDFADLDTARPFGSYLSVINGGN</sequence>
<name>A0A1H0LEB0_MICTS</name>
<dbReference type="EMBL" id="FNJN01000001">
    <property type="protein sequence ID" value="SDO66539.1"/>
    <property type="molecule type" value="Genomic_DNA"/>
</dbReference>
<evidence type="ECO:0000313" key="1">
    <source>
        <dbReference type="EMBL" id="SDO66539.1"/>
    </source>
</evidence>
<evidence type="ECO:0000313" key="2">
    <source>
        <dbReference type="Proteomes" id="UP000186456"/>
    </source>
</evidence>